<protein>
    <submittedName>
        <fullName evidence="2">DNA-binding PadR family transcriptional regulator</fullName>
    </submittedName>
</protein>
<dbReference type="SUPFAM" id="SSF46785">
    <property type="entry name" value="Winged helix' DNA-binding domain"/>
    <property type="match status" value="1"/>
</dbReference>
<dbReference type="RefSeq" id="WP_116235727.1">
    <property type="nucleotide sequence ID" value="NZ_QRDP01000004.1"/>
</dbReference>
<evidence type="ECO:0000313" key="2">
    <source>
        <dbReference type="EMBL" id="RED16307.1"/>
    </source>
</evidence>
<reference evidence="2 3" key="1">
    <citation type="submission" date="2018-07" db="EMBL/GenBank/DDBJ databases">
        <title>Genomic Encyclopedia of Type Strains, Phase IV (KMG-IV): sequencing the most valuable type-strain genomes for metagenomic binning, comparative biology and taxonomic classification.</title>
        <authorList>
            <person name="Goeker M."/>
        </authorList>
    </citation>
    <scope>NUCLEOTIDE SEQUENCE [LARGE SCALE GENOMIC DNA]</scope>
    <source>
        <strain evidence="2 3">DSM 26725</strain>
    </source>
</reference>
<feature type="domain" description="Transcription regulator PadR N-terminal" evidence="1">
    <location>
        <begin position="17"/>
        <end position="90"/>
    </location>
</feature>
<gene>
    <name evidence="2" type="ORF">DFR46_1329</name>
</gene>
<comment type="caution">
    <text evidence="2">The sequence shown here is derived from an EMBL/GenBank/DDBJ whole genome shotgun (WGS) entry which is preliminary data.</text>
</comment>
<dbReference type="OrthoDB" id="3186544at2"/>
<dbReference type="Proteomes" id="UP000256310">
    <property type="component" value="Unassembled WGS sequence"/>
</dbReference>
<sequence length="185" mass="21015">MNKEQDPPRLSDHEGALLDLVRRTQPVTAYRIVKIFEMSPVAAFNSSLGQVYPTIKRLAKAGLVESVAVEGDARGTATWTCTKKGQEALRNWVLDIKSSHLLMDDPLRTKLMSFDLLTQEERILWLVDVKAELSAKLEEQIAYDQEVELPYQEAVHDNVVSSLRSRMDWLDRVLGKIVKSGRHKD</sequence>
<dbReference type="InterPro" id="IPR036390">
    <property type="entry name" value="WH_DNA-bd_sf"/>
</dbReference>
<keyword evidence="3" id="KW-1185">Reference proteome</keyword>
<dbReference type="GO" id="GO:0003677">
    <property type="term" value="F:DNA binding"/>
    <property type="evidence" value="ECO:0007669"/>
    <property type="project" value="UniProtKB-KW"/>
</dbReference>
<dbReference type="InterPro" id="IPR036388">
    <property type="entry name" value="WH-like_DNA-bd_sf"/>
</dbReference>
<dbReference type="AlphaFoldDB" id="A0A3D9FFI7"/>
<evidence type="ECO:0000313" key="3">
    <source>
        <dbReference type="Proteomes" id="UP000256310"/>
    </source>
</evidence>
<accession>A0A3D9FFI7</accession>
<dbReference type="Gene3D" id="1.10.10.10">
    <property type="entry name" value="Winged helix-like DNA-binding domain superfamily/Winged helix DNA-binding domain"/>
    <property type="match status" value="1"/>
</dbReference>
<dbReference type="Pfam" id="PF03551">
    <property type="entry name" value="PadR"/>
    <property type="match status" value="1"/>
</dbReference>
<dbReference type="InterPro" id="IPR005149">
    <property type="entry name" value="Tscrpt_reg_PadR_N"/>
</dbReference>
<proteinExistence type="predicted"/>
<keyword evidence="2" id="KW-0238">DNA-binding</keyword>
<dbReference type="EMBL" id="QRDP01000004">
    <property type="protein sequence ID" value="RED16307.1"/>
    <property type="molecule type" value="Genomic_DNA"/>
</dbReference>
<name>A0A3D9FFI7_9SPHN</name>
<organism evidence="2 3">
    <name type="scientific">Parasphingopyxis lamellibrachiae</name>
    <dbReference type="NCBI Taxonomy" id="680125"/>
    <lineage>
        <taxon>Bacteria</taxon>
        <taxon>Pseudomonadati</taxon>
        <taxon>Pseudomonadota</taxon>
        <taxon>Alphaproteobacteria</taxon>
        <taxon>Sphingomonadales</taxon>
        <taxon>Sphingomonadaceae</taxon>
        <taxon>Parasphingopyxis</taxon>
    </lineage>
</organism>
<evidence type="ECO:0000259" key="1">
    <source>
        <dbReference type="Pfam" id="PF03551"/>
    </source>
</evidence>